<keyword evidence="3 12" id="KW-0812">Transmembrane</keyword>
<evidence type="ECO:0000256" key="12">
    <source>
        <dbReference type="SAM" id="Phobius"/>
    </source>
</evidence>
<keyword evidence="9 12" id="KW-0472">Membrane</keyword>
<evidence type="ECO:0000256" key="4">
    <source>
        <dbReference type="ARBA" id="ARBA00022723"/>
    </source>
</evidence>
<comment type="subcellular location">
    <subcellularLocation>
        <location evidence="1">Membrane</location>
        <topology evidence="1">Multi-pass membrane protein</topology>
    </subcellularLocation>
</comment>
<evidence type="ECO:0000313" key="14">
    <source>
        <dbReference type="Proteomes" id="UP000249396"/>
    </source>
</evidence>
<keyword evidence="4" id="KW-0479">Metal-binding</keyword>
<dbReference type="GO" id="GO:0016020">
    <property type="term" value="C:membrane"/>
    <property type="evidence" value="ECO:0007669"/>
    <property type="project" value="UniProtKB-SubCell"/>
</dbReference>
<dbReference type="AlphaFoldDB" id="A0A2W4QQ60"/>
<keyword evidence="8" id="KW-0350">Heme biosynthesis</keyword>
<dbReference type="InterPro" id="IPR003780">
    <property type="entry name" value="COX15/CtaA_fam"/>
</dbReference>
<dbReference type="EMBL" id="QJPH01000445">
    <property type="protein sequence ID" value="PZN73793.1"/>
    <property type="molecule type" value="Genomic_DNA"/>
</dbReference>
<evidence type="ECO:0000313" key="13">
    <source>
        <dbReference type="EMBL" id="PZN73793.1"/>
    </source>
</evidence>
<sequence length="327" mass="36582">MIETIFSTQFRRIGVMTLVAVYLVILAGGIVRASGAGMGCPDWPKCFGQMIPPTSESQLPPDYHAIYAGRGYADTRFNAVKTWTEYVNRLIGATAGILVFLTLLSSRHYRKSDPAVFNLSLAVFLLIGFQAWLGARVVANHLNPWVITAHMLMAFTIVILLIYAITRSQRDSLADIDVRRLPPRFKTVLQAAVGMSLLQIAMGTQIRQAMDPLIFQQLVHGDGGDRSVWRESFPIIFYIHRSFSSIILFTNLWLVWKIYNNIDRNSPLFRFGLVLAALVVTAILTGVSLDRLGFPAVVQPVHLLMANLIFGTQFFLLLVYRYALGNS</sequence>
<evidence type="ECO:0000256" key="6">
    <source>
        <dbReference type="ARBA" id="ARBA00023002"/>
    </source>
</evidence>
<dbReference type="PANTHER" id="PTHR35457:SF1">
    <property type="entry name" value="HEME A SYNTHASE"/>
    <property type="match status" value="1"/>
</dbReference>
<dbReference type="GO" id="GO:0006784">
    <property type="term" value="P:heme A biosynthetic process"/>
    <property type="evidence" value="ECO:0007669"/>
    <property type="project" value="InterPro"/>
</dbReference>
<gene>
    <name evidence="13" type="ORF">DM484_22150</name>
</gene>
<keyword evidence="7" id="KW-0408">Iron</keyword>
<feature type="transmembrane region" description="Helical" evidence="12">
    <location>
        <begin position="235"/>
        <end position="256"/>
    </location>
</feature>
<evidence type="ECO:0000256" key="1">
    <source>
        <dbReference type="ARBA" id="ARBA00004141"/>
    </source>
</evidence>
<evidence type="ECO:0000256" key="8">
    <source>
        <dbReference type="ARBA" id="ARBA00023133"/>
    </source>
</evidence>
<evidence type="ECO:0000256" key="10">
    <source>
        <dbReference type="ARBA" id="ARBA00023157"/>
    </source>
</evidence>
<keyword evidence="2" id="KW-1003">Cell membrane</keyword>
<evidence type="ECO:0000256" key="11">
    <source>
        <dbReference type="ARBA" id="ARBA00023444"/>
    </source>
</evidence>
<keyword evidence="5 12" id="KW-1133">Transmembrane helix</keyword>
<feature type="transmembrane region" description="Helical" evidence="12">
    <location>
        <begin position="268"/>
        <end position="289"/>
    </location>
</feature>
<dbReference type="Pfam" id="PF02628">
    <property type="entry name" value="COX15-CtaA"/>
    <property type="match status" value="1"/>
</dbReference>
<feature type="transmembrane region" description="Helical" evidence="12">
    <location>
        <begin position="116"/>
        <end position="133"/>
    </location>
</feature>
<evidence type="ECO:0000256" key="7">
    <source>
        <dbReference type="ARBA" id="ARBA00023004"/>
    </source>
</evidence>
<comment type="caution">
    <text evidence="13">The sequence shown here is derived from an EMBL/GenBank/DDBJ whole genome shotgun (WGS) entry which is preliminary data.</text>
</comment>
<feature type="transmembrane region" description="Helical" evidence="12">
    <location>
        <begin position="301"/>
        <end position="323"/>
    </location>
</feature>
<name>A0A2W4QQ60_9GAMM</name>
<evidence type="ECO:0000256" key="3">
    <source>
        <dbReference type="ARBA" id="ARBA00022692"/>
    </source>
</evidence>
<keyword evidence="6" id="KW-0560">Oxidoreductase</keyword>
<evidence type="ECO:0000256" key="9">
    <source>
        <dbReference type="ARBA" id="ARBA00023136"/>
    </source>
</evidence>
<feature type="transmembrane region" description="Helical" evidence="12">
    <location>
        <begin position="12"/>
        <end position="31"/>
    </location>
</feature>
<keyword evidence="10" id="KW-1015">Disulfide bond</keyword>
<feature type="transmembrane region" description="Helical" evidence="12">
    <location>
        <begin position="145"/>
        <end position="166"/>
    </location>
</feature>
<accession>A0A2W4QQ60</accession>
<proteinExistence type="predicted"/>
<evidence type="ECO:0000256" key="5">
    <source>
        <dbReference type="ARBA" id="ARBA00022989"/>
    </source>
</evidence>
<dbReference type="InterPro" id="IPR050450">
    <property type="entry name" value="COX15/CtaA_HemeA_synthase"/>
</dbReference>
<dbReference type="PANTHER" id="PTHR35457">
    <property type="entry name" value="HEME A SYNTHASE"/>
    <property type="match status" value="1"/>
</dbReference>
<organism evidence="13 14">
    <name type="scientific">Candidatus Methylumidiphilus alinenensis</name>
    <dbReference type="NCBI Taxonomy" id="2202197"/>
    <lineage>
        <taxon>Bacteria</taxon>
        <taxon>Pseudomonadati</taxon>
        <taxon>Pseudomonadota</taxon>
        <taxon>Gammaproteobacteria</taxon>
        <taxon>Methylococcales</taxon>
        <taxon>Candidatus Methylumidiphilus</taxon>
    </lineage>
</organism>
<feature type="transmembrane region" description="Helical" evidence="12">
    <location>
        <begin position="86"/>
        <end position="104"/>
    </location>
</feature>
<dbReference type="GO" id="GO:0046872">
    <property type="term" value="F:metal ion binding"/>
    <property type="evidence" value="ECO:0007669"/>
    <property type="project" value="UniProtKB-KW"/>
</dbReference>
<protein>
    <submittedName>
        <fullName evidence="13">Heme A synthase</fullName>
    </submittedName>
</protein>
<feature type="transmembrane region" description="Helical" evidence="12">
    <location>
        <begin position="187"/>
        <end position="206"/>
    </location>
</feature>
<dbReference type="GO" id="GO:0016491">
    <property type="term" value="F:oxidoreductase activity"/>
    <property type="evidence" value="ECO:0007669"/>
    <property type="project" value="UniProtKB-KW"/>
</dbReference>
<comment type="pathway">
    <text evidence="11">Porphyrin-containing compound metabolism.</text>
</comment>
<reference evidence="13 14" key="1">
    <citation type="journal article" date="2018" name="Aquat. Microb. Ecol.">
        <title>Gammaproteobacterial methanotrophs dominate.</title>
        <authorList>
            <person name="Rissanen A.J."/>
            <person name="Saarenheimo J."/>
            <person name="Tiirola M."/>
            <person name="Peura S."/>
            <person name="Aalto S.L."/>
            <person name="Karvinen A."/>
            <person name="Nykanen H."/>
        </authorList>
    </citation>
    <scope>NUCLEOTIDE SEQUENCE [LARGE SCALE GENOMIC DNA]</scope>
    <source>
        <strain evidence="13">AMbin10</strain>
    </source>
</reference>
<dbReference type="Proteomes" id="UP000249396">
    <property type="component" value="Unassembled WGS sequence"/>
</dbReference>
<evidence type="ECO:0000256" key="2">
    <source>
        <dbReference type="ARBA" id="ARBA00022475"/>
    </source>
</evidence>